<dbReference type="InterPro" id="IPR000719">
    <property type="entry name" value="Prot_kinase_dom"/>
</dbReference>
<dbReference type="InParanoid" id="A0A1Z5SAT6"/>
<dbReference type="Gene3D" id="3.10.350.10">
    <property type="entry name" value="LysM domain"/>
    <property type="match status" value="3"/>
</dbReference>
<dbReference type="InterPro" id="IPR036779">
    <property type="entry name" value="LysM_dom_sf"/>
</dbReference>
<proteinExistence type="predicted"/>
<dbReference type="PROSITE" id="PS51782">
    <property type="entry name" value="LYSM"/>
    <property type="match status" value="3"/>
</dbReference>
<dbReference type="InterPro" id="IPR052611">
    <property type="entry name" value="Plant_RLK_LysM"/>
</dbReference>
<protein>
    <recommendedName>
        <fullName evidence="6">Protein kinase domain-containing protein</fullName>
    </recommendedName>
</protein>
<feature type="domain" description="LysM" evidence="3">
    <location>
        <begin position="87"/>
        <end position="133"/>
    </location>
</feature>
<keyword evidence="1" id="KW-1133">Transmembrane helix</keyword>
<dbReference type="Gene3D" id="3.30.200.20">
    <property type="entry name" value="Phosphorylase Kinase, domain 1"/>
    <property type="match status" value="1"/>
</dbReference>
<dbReference type="eggNOG" id="ENOG502QQTK">
    <property type="taxonomic scope" value="Eukaryota"/>
</dbReference>
<dbReference type="InterPro" id="IPR018392">
    <property type="entry name" value="LysM"/>
</dbReference>
<dbReference type="Pfam" id="PF07714">
    <property type="entry name" value="PK_Tyr_Ser-Thr"/>
    <property type="match status" value="1"/>
</dbReference>
<dbReference type="Proteomes" id="UP000000768">
    <property type="component" value="Chromosome 1"/>
</dbReference>
<feature type="domain" description="Protein kinase" evidence="2">
    <location>
        <begin position="283"/>
        <end position="643"/>
    </location>
</feature>
<name>A0A1Z5SAT6_SORBI</name>
<dbReference type="InterPro" id="IPR011009">
    <property type="entry name" value="Kinase-like_dom_sf"/>
</dbReference>
<feature type="domain" description="LysM" evidence="3">
    <location>
        <begin position="212"/>
        <end position="258"/>
    </location>
</feature>
<reference evidence="4 5" key="1">
    <citation type="journal article" date="2009" name="Nature">
        <title>The Sorghum bicolor genome and the diversification of grasses.</title>
        <authorList>
            <person name="Paterson A.H."/>
            <person name="Bowers J.E."/>
            <person name="Bruggmann R."/>
            <person name="Dubchak I."/>
            <person name="Grimwood J."/>
            <person name="Gundlach H."/>
            <person name="Haberer G."/>
            <person name="Hellsten U."/>
            <person name="Mitros T."/>
            <person name="Poliakov A."/>
            <person name="Schmutz J."/>
            <person name="Spannagl M."/>
            <person name="Tang H."/>
            <person name="Wang X."/>
            <person name="Wicker T."/>
            <person name="Bharti A.K."/>
            <person name="Chapman J."/>
            <person name="Feltus F.A."/>
            <person name="Gowik U."/>
            <person name="Grigoriev I.V."/>
            <person name="Lyons E."/>
            <person name="Maher C.A."/>
            <person name="Martis M."/>
            <person name="Narechania A."/>
            <person name="Otillar R.P."/>
            <person name="Penning B.W."/>
            <person name="Salamov A.A."/>
            <person name="Wang Y."/>
            <person name="Zhang L."/>
            <person name="Carpita N.C."/>
            <person name="Freeling M."/>
            <person name="Gingle A.R."/>
            <person name="Hash C.T."/>
            <person name="Keller B."/>
            <person name="Klein P."/>
            <person name="Kresovich S."/>
            <person name="McCann M.C."/>
            <person name="Ming R."/>
            <person name="Peterson D.G."/>
            <person name="Mehboob-ur-Rahman"/>
            <person name="Ware D."/>
            <person name="Westhoff P."/>
            <person name="Mayer K.F."/>
            <person name="Messing J."/>
            <person name="Rokhsar D.S."/>
        </authorList>
    </citation>
    <scope>NUCLEOTIDE SEQUENCE [LARGE SCALE GENOMIC DNA]</scope>
    <source>
        <strain evidence="5">cv. BTx623</strain>
    </source>
</reference>
<dbReference type="AlphaFoldDB" id="A0A1Z5SAT6"/>
<dbReference type="PROSITE" id="PS00109">
    <property type="entry name" value="PROTEIN_KINASE_TYR"/>
    <property type="match status" value="1"/>
</dbReference>
<dbReference type="PROSITE" id="PS50011">
    <property type="entry name" value="PROTEIN_KINASE_DOM"/>
    <property type="match status" value="1"/>
</dbReference>
<dbReference type="CDD" id="cd00118">
    <property type="entry name" value="LysM"/>
    <property type="match status" value="2"/>
</dbReference>
<accession>A0A1Z5SAT6</accession>
<evidence type="ECO:0000256" key="1">
    <source>
        <dbReference type="SAM" id="Phobius"/>
    </source>
</evidence>
<dbReference type="SUPFAM" id="SSF56112">
    <property type="entry name" value="Protein kinase-like (PK-like)"/>
    <property type="match status" value="1"/>
</dbReference>
<dbReference type="InterPro" id="IPR056561">
    <property type="entry name" value="NFP_LYK_LysM1"/>
</dbReference>
<evidence type="ECO:0000259" key="2">
    <source>
        <dbReference type="PROSITE" id="PS50011"/>
    </source>
</evidence>
<keyword evidence="1" id="KW-0472">Membrane</keyword>
<dbReference type="Pfam" id="PF23457">
    <property type="entry name" value="LysM2_NFP"/>
    <property type="match status" value="1"/>
</dbReference>
<evidence type="ECO:0000313" key="4">
    <source>
        <dbReference type="EMBL" id="OQU92969.1"/>
    </source>
</evidence>
<evidence type="ECO:0000313" key="5">
    <source>
        <dbReference type="Proteomes" id="UP000000768"/>
    </source>
</evidence>
<dbReference type="OrthoDB" id="1668230at2759"/>
<dbReference type="FunCoup" id="A0A1Z5SAT6">
    <property type="interactions" value="1364"/>
</dbReference>
<feature type="transmembrane region" description="Helical" evidence="1">
    <location>
        <begin position="287"/>
        <end position="310"/>
    </location>
</feature>
<organism evidence="4 5">
    <name type="scientific">Sorghum bicolor</name>
    <name type="common">Sorghum</name>
    <name type="synonym">Sorghum vulgare</name>
    <dbReference type="NCBI Taxonomy" id="4558"/>
    <lineage>
        <taxon>Eukaryota</taxon>
        <taxon>Viridiplantae</taxon>
        <taxon>Streptophyta</taxon>
        <taxon>Embryophyta</taxon>
        <taxon>Tracheophyta</taxon>
        <taxon>Spermatophyta</taxon>
        <taxon>Magnoliopsida</taxon>
        <taxon>Liliopsida</taxon>
        <taxon>Poales</taxon>
        <taxon>Poaceae</taxon>
        <taxon>PACMAD clade</taxon>
        <taxon>Panicoideae</taxon>
        <taxon>Andropogonodae</taxon>
        <taxon>Andropogoneae</taxon>
        <taxon>Sorghinae</taxon>
        <taxon>Sorghum</taxon>
    </lineage>
</organism>
<dbReference type="InterPro" id="IPR059144">
    <property type="entry name" value="NFP_LysM3"/>
</dbReference>
<keyword evidence="1" id="KW-0812">Transmembrane</keyword>
<dbReference type="InterPro" id="IPR008266">
    <property type="entry name" value="Tyr_kinase_AS"/>
</dbReference>
<dbReference type="InterPro" id="IPR059143">
    <property type="entry name" value="NFP_LysM2"/>
</dbReference>
<evidence type="ECO:0008006" key="6">
    <source>
        <dbReference type="Google" id="ProtNLM"/>
    </source>
</evidence>
<dbReference type="Pfam" id="PF23462">
    <property type="entry name" value="LysM3_NFP"/>
    <property type="match status" value="1"/>
</dbReference>
<dbReference type="InterPro" id="IPR001245">
    <property type="entry name" value="Ser-Thr/Tyr_kinase_cat_dom"/>
</dbReference>
<evidence type="ECO:0000259" key="3">
    <source>
        <dbReference type="PROSITE" id="PS51782"/>
    </source>
</evidence>
<dbReference type="EMBL" id="CM000760">
    <property type="protein sequence ID" value="OQU92969.1"/>
    <property type="molecule type" value="Genomic_DNA"/>
</dbReference>
<dbReference type="GO" id="GO:0005886">
    <property type="term" value="C:plasma membrane"/>
    <property type="evidence" value="ECO:0007669"/>
    <property type="project" value="UniProtKB-ARBA"/>
</dbReference>
<dbReference type="Pfam" id="PF23446">
    <property type="entry name" value="LysM1_NFP_LYK"/>
    <property type="match status" value="1"/>
</dbReference>
<reference evidence="5" key="2">
    <citation type="journal article" date="2018" name="Plant J.">
        <title>The Sorghum bicolor reference genome: improved assembly, gene annotations, a transcriptome atlas, and signatures of genome organization.</title>
        <authorList>
            <person name="McCormick R.F."/>
            <person name="Truong S.K."/>
            <person name="Sreedasyam A."/>
            <person name="Jenkins J."/>
            <person name="Shu S."/>
            <person name="Sims D."/>
            <person name="Kennedy M."/>
            <person name="Amirebrahimi M."/>
            <person name="Weers B.D."/>
            <person name="McKinley B."/>
            <person name="Mattison A."/>
            <person name="Morishige D.T."/>
            <person name="Grimwood J."/>
            <person name="Schmutz J."/>
            <person name="Mullet J.E."/>
        </authorList>
    </citation>
    <scope>NUCLEOTIDE SEQUENCE [LARGE SCALE GENOMIC DNA]</scope>
    <source>
        <strain evidence="5">cv. BTx623</strain>
    </source>
</reference>
<dbReference type="PANTHER" id="PTHR45927">
    <property type="entry name" value="LYSM-DOMAIN RECEPTOR-LIKE KINASE-RELATED"/>
    <property type="match status" value="1"/>
</dbReference>
<dbReference type="Gramene" id="OQU92969">
    <property type="protein sequence ID" value="OQU92969"/>
    <property type="gene ID" value="SORBI_3001G449300"/>
</dbReference>
<feature type="domain" description="LysM" evidence="3">
    <location>
        <begin position="149"/>
        <end position="196"/>
    </location>
</feature>
<gene>
    <name evidence="4" type="ORF">SORBI_3001G449300</name>
</gene>
<dbReference type="PANTHER" id="PTHR45927:SF2">
    <property type="entry name" value="SERINE_THREONINE RECEPTOR-LIKE KINASE NFP"/>
    <property type="match status" value="1"/>
</dbReference>
<dbReference type="Gene3D" id="1.10.510.10">
    <property type="entry name" value="Transferase(Phosphotransferase) domain 1"/>
    <property type="match status" value="2"/>
</dbReference>
<keyword evidence="5" id="KW-1185">Reference proteome</keyword>
<dbReference type="GO" id="GO:0005524">
    <property type="term" value="F:ATP binding"/>
    <property type="evidence" value="ECO:0007669"/>
    <property type="project" value="InterPro"/>
</dbReference>
<sequence>MLATLCSLIKLSSPHYFTASISQGAHRKAARDTDTESEMEPRHFCCALLLLLGLRQAGAQDNTNYTVPAQFACNVSSSPPPCDTYVVYRTQSPGYQDLGSISDLFGTSQARIASANGLSSEDGVLQPGQPLLVPVSKCGCTGGWSFANVTYPIRQGDTFFNLARVSYENLTLYQLIQNLNPRSVPTSLQVGQEVTVPLFCRCPAPAERSSFITYVWQAGDTMSQVSKLMNTTEDEIAEANNVTSSSASASLVGQPMLIPVQQRPRLPPLHYAASAGDGKSRWRRRAVIIGASVSGSVVALAALFVAILALRRYRKKPSMRLGSRFAVNTKLTWSRNQFGHDSSNSFAHMMKLKGGKLLTGVSEFIDKPIIFLEEEIMEATMNLDERCKIGSTYYRAKLDGEVFAVKPAKGDVSAELKMMQMVNHANLIKLAGISIGTDGDYAFLVYEFAEKGSLDKWLYQKPPSALPSSSCCTVATLSWGQRLSIALDVANGLLYMHEHTQPSMVHGDIRARNILLTAEFRTKISGFSLAKPATADAAATSSDVFAFGLLLLELLSGRRAMEARVGSEIGMLWREIRGVLDAGDKREAKLGKWMDPALGSEYHMDAALSLAGMARACTEDDAARRPNMTEVVFSLSVLVQPLTVADGFEKMWQPSSDDNIRMASSVSAR</sequence>
<dbReference type="GO" id="GO:0004672">
    <property type="term" value="F:protein kinase activity"/>
    <property type="evidence" value="ECO:0007669"/>
    <property type="project" value="InterPro"/>
</dbReference>
<dbReference type="OMA" id="VHMDIRT"/>
<dbReference type="SMART" id="SM00257">
    <property type="entry name" value="LysM"/>
    <property type="match status" value="3"/>
</dbReference>